<dbReference type="InterPro" id="IPR032810">
    <property type="entry name" value="CCA-adding_enz_C"/>
</dbReference>
<feature type="binding site" evidence="11">
    <location>
        <position position="163"/>
    </location>
    <ligand>
        <name>CTP</name>
        <dbReference type="ChEBI" id="CHEBI:37563"/>
    </ligand>
</feature>
<evidence type="ECO:0000256" key="4">
    <source>
        <dbReference type="ARBA" id="ARBA00022695"/>
    </source>
</evidence>
<feature type="binding site" evidence="11">
    <location>
        <position position="160"/>
    </location>
    <ligand>
        <name>CTP</name>
        <dbReference type="ChEBI" id="CHEBI:37563"/>
    </ligand>
</feature>
<feature type="binding site" evidence="11">
    <location>
        <position position="111"/>
    </location>
    <ligand>
        <name>CTP</name>
        <dbReference type="ChEBI" id="CHEBI:37563"/>
    </ligand>
</feature>
<dbReference type="InterPro" id="IPR050264">
    <property type="entry name" value="Bact_CCA-adding_enz_type3_sf"/>
</dbReference>
<dbReference type="EMBL" id="JPVP01000055">
    <property type="protein sequence ID" value="KGR84992.1"/>
    <property type="molecule type" value="Genomic_DNA"/>
</dbReference>
<evidence type="ECO:0000259" key="13">
    <source>
        <dbReference type="Pfam" id="PF12627"/>
    </source>
</evidence>
<dbReference type="InterPro" id="IPR002646">
    <property type="entry name" value="PolA_pol_head_dom"/>
</dbReference>
<dbReference type="InterPro" id="IPR043519">
    <property type="entry name" value="NT_sf"/>
</dbReference>
<dbReference type="RefSeq" id="WP_036154515.1">
    <property type="nucleotide sequence ID" value="NZ_AVCX01000006.1"/>
</dbReference>
<dbReference type="Gene3D" id="1.10.246.80">
    <property type="match status" value="1"/>
</dbReference>
<dbReference type="SUPFAM" id="SSF81891">
    <property type="entry name" value="Poly A polymerase C-terminal region-like"/>
    <property type="match status" value="1"/>
</dbReference>
<dbReference type="eggNOG" id="COG0617">
    <property type="taxonomic scope" value="Bacteria"/>
</dbReference>
<dbReference type="InterPro" id="IPR023068">
    <property type="entry name" value="CCA-adding_enz_firmicutes"/>
</dbReference>
<feature type="binding site" evidence="11">
    <location>
        <position position="111"/>
    </location>
    <ligand>
        <name>ATP</name>
        <dbReference type="ChEBI" id="CHEBI:30616"/>
    </ligand>
</feature>
<keyword evidence="3 11" id="KW-0819">tRNA processing</keyword>
<dbReference type="Pfam" id="PF13735">
    <property type="entry name" value="tRNA_NucTran2_2"/>
    <property type="match status" value="1"/>
</dbReference>
<feature type="binding site" evidence="11">
    <location>
        <position position="157"/>
    </location>
    <ligand>
        <name>ATP</name>
        <dbReference type="ChEBI" id="CHEBI:30616"/>
    </ligand>
</feature>
<sequence length="391" mass="43756">MKQQWQAAKQVIRQLETAGFEAVFVGGAVRDALLGRPGHDVDVATSALPEEVKTVFGKTVDVGIAHGTILVLDAGEPIEVTTYRTDGEYVDHRRPDGVIFVRSLEEDLKRRDFTMNAIAMRADEQIIDLYGGRDDIAKEVIRAVGNPSDRFAEDALRMLRAVRFSAQLGFTIEPATLAAVKEHAHEIAFVAHERIAAELEKIWVSAAPKAGIDSLVESGLAHHLPGHIEDHQARWTSFCANKAAVGWAYLAFLNKDGQGIVESYRLSNKIKNFIQQVLAAYNKLLDGWLPFDYFTYEQDVLEAAFDFAIWEGKALPFQKEEISRKKESLPIQARQELAANGHDFIEWHEGKGGPWLKEAIEQALLAVLSGEVQNNKEQIRDWFIHDFLNEG</sequence>
<dbReference type="GO" id="GO:0005524">
    <property type="term" value="F:ATP binding"/>
    <property type="evidence" value="ECO:0007669"/>
    <property type="project" value="UniProtKB-UniRule"/>
</dbReference>
<dbReference type="Gene3D" id="1.10.3090.10">
    <property type="entry name" value="cca-adding enzyme, domain 2"/>
    <property type="match status" value="1"/>
</dbReference>
<dbReference type="PANTHER" id="PTHR46173:SF1">
    <property type="entry name" value="CCA TRNA NUCLEOTIDYLTRANSFERASE 1, MITOCHONDRIAL"/>
    <property type="match status" value="1"/>
</dbReference>
<keyword evidence="2 11" id="KW-0808">Transferase</keyword>
<comment type="catalytic activity">
    <reaction evidence="11">
        <text>a tRNA with a 3' CCA end + 2 CTP + ATP = a tRNA with a 3' CCACCA end + 3 diphosphate</text>
        <dbReference type="Rhea" id="RHEA:76235"/>
        <dbReference type="Rhea" id="RHEA-COMP:10468"/>
        <dbReference type="Rhea" id="RHEA-COMP:18655"/>
        <dbReference type="ChEBI" id="CHEBI:30616"/>
        <dbReference type="ChEBI" id="CHEBI:33019"/>
        <dbReference type="ChEBI" id="CHEBI:37563"/>
        <dbReference type="ChEBI" id="CHEBI:83071"/>
        <dbReference type="ChEBI" id="CHEBI:195187"/>
    </reaction>
</comment>
<evidence type="ECO:0000256" key="11">
    <source>
        <dbReference type="HAMAP-Rule" id="MF_01263"/>
    </source>
</evidence>
<comment type="subunit">
    <text evidence="11">Homodimer.</text>
</comment>
<feature type="binding site" evidence="11">
    <location>
        <position position="40"/>
    </location>
    <ligand>
        <name>Mg(2+)</name>
        <dbReference type="ChEBI" id="CHEBI:18420"/>
    </ligand>
</feature>
<comment type="similarity">
    <text evidence="11">Belongs to the tRNA nucleotidyltransferase/poly(A) polymerase family. Bacterial CCA-adding enzyme type 3 subfamily.</text>
</comment>
<dbReference type="PANTHER" id="PTHR46173">
    <property type="entry name" value="CCA TRNA NUCLEOTIDYLTRANSFERASE 1, MITOCHONDRIAL"/>
    <property type="match status" value="1"/>
</dbReference>
<feature type="binding site" evidence="11">
    <location>
        <position position="154"/>
    </location>
    <ligand>
        <name>ATP</name>
        <dbReference type="ChEBI" id="CHEBI:30616"/>
    </ligand>
</feature>
<comment type="caution">
    <text evidence="15">The sequence shown here is derived from an EMBL/GenBank/DDBJ whole genome shotgun (WGS) entry which is preliminary data.</text>
</comment>
<dbReference type="STRING" id="1220589.CD32_11075"/>
<dbReference type="GO" id="GO:0004810">
    <property type="term" value="F:CCA tRNA nucleotidyltransferase activity"/>
    <property type="evidence" value="ECO:0007669"/>
    <property type="project" value="UniProtKB-UniRule"/>
</dbReference>
<evidence type="ECO:0000256" key="5">
    <source>
        <dbReference type="ARBA" id="ARBA00022723"/>
    </source>
</evidence>
<evidence type="ECO:0000256" key="6">
    <source>
        <dbReference type="ARBA" id="ARBA00022741"/>
    </source>
</evidence>
<keyword evidence="8 11" id="KW-0067">ATP-binding</keyword>
<evidence type="ECO:0000256" key="3">
    <source>
        <dbReference type="ARBA" id="ARBA00022694"/>
    </source>
</evidence>
<feature type="domain" description="Poly A polymerase head" evidence="12">
    <location>
        <begin position="24"/>
        <end position="142"/>
    </location>
</feature>
<gene>
    <name evidence="11" type="primary">cca</name>
    <name evidence="15" type="ORF">CD32_11075</name>
</gene>
<feature type="binding site" evidence="11">
    <location>
        <position position="42"/>
    </location>
    <ligand>
        <name>Mg(2+)</name>
        <dbReference type="ChEBI" id="CHEBI:18420"/>
    </ligand>
</feature>
<comment type="miscellaneous">
    <text evidence="11">A single active site specifically recognizes both ATP and CTP and is responsible for their addition.</text>
</comment>
<comment type="cofactor">
    <cofactor evidence="1 11">
        <name>Mg(2+)</name>
        <dbReference type="ChEBI" id="CHEBI:18420"/>
    </cofactor>
</comment>
<protein>
    <recommendedName>
        <fullName evidence="11">CCA-adding enzyme</fullName>
        <ecNumber evidence="11">2.7.7.72</ecNumber>
    </recommendedName>
    <alternativeName>
        <fullName evidence="11">CCA tRNA nucleotidyltransferase</fullName>
    </alternativeName>
    <alternativeName>
        <fullName evidence="11">tRNA CCA-pyrophosphorylase</fullName>
    </alternativeName>
    <alternativeName>
        <fullName evidence="11">tRNA adenylyl-/cytidylyl- transferase</fullName>
    </alternativeName>
    <alternativeName>
        <fullName evidence="11">tRNA nucleotidyltransferase</fullName>
    </alternativeName>
    <alternativeName>
        <fullName evidence="11">tRNA-NT</fullName>
    </alternativeName>
</protein>
<dbReference type="NCBIfam" id="NF009814">
    <property type="entry name" value="PRK13299.1"/>
    <property type="match status" value="1"/>
</dbReference>
<evidence type="ECO:0000313" key="16">
    <source>
        <dbReference type="Proteomes" id="UP000030437"/>
    </source>
</evidence>
<keyword evidence="7 11" id="KW-0692">RNA repair</keyword>
<dbReference type="GO" id="GO:0001680">
    <property type="term" value="P:tRNA 3'-terminal CCA addition"/>
    <property type="evidence" value="ECO:0007669"/>
    <property type="project" value="UniProtKB-UniRule"/>
</dbReference>
<keyword evidence="9 11" id="KW-0460">Magnesium</keyword>
<dbReference type="InterPro" id="IPR032828">
    <property type="entry name" value="PolyA_RNA-bd"/>
</dbReference>
<dbReference type="HAMAP" id="MF_01263">
    <property type="entry name" value="CCA_bact_type3"/>
    <property type="match status" value="1"/>
</dbReference>
<feature type="binding site" evidence="11">
    <location>
        <position position="30"/>
    </location>
    <ligand>
        <name>ATP</name>
        <dbReference type="ChEBI" id="CHEBI:30616"/>
    </ligand>
</feature>
<evidence type="ECO:0000256" key="2">
    <source>
        <dbReference type="ARBA" id="ARBA00022679"/>
    </source>
</evidence>
<name>A0A0A3JD83_9BACI</name>
<feature type="binding site" evidence="11">
    <location>
        <position position="154"/>
    </location>
    <ligand>
        <name>CTP</name>
        <dbReference type="ChEBI" id="CHEBI:37563"/>
    </ligand>
</feature>
<evidence type="ECO:0000256" key="7">
    <source>
        <dbReference type="ARBA" id="ARBA00022800"/>
    </source>
</evidence>
<keyword evidence="4 11" id="KW-0548">Nucleotidyltransferase</keyword>
<feature type="domain" description="tRNA nucleotidyltransferase/poly(A) polymerase RNA and SrmB- binding" evidence="13">
    <location>
        <begin position="169"/>
        <end position="227"/>
    </location>
</feature>
<comment type="catalytic activity">
    <reaction evidence="11">
        <text>a tRNA precursor + 2 CTP + ATP = a tRNA with a 3' CCA end + 3 diphosphate</text>
        <dbReference type="Rhea" id="RHEA:14433"/>
        <dbReference type="Rhea" id="RHEA-COMP:10465"/>
        <dbReference type="Rhea" id="RHEA-COMP:10468"/>
        <dbReference type="ChEBI" id="CHEBI:30616"/>
        <dbReference type="ChEBI" id="CHEBI:33019"/>
        <dbReference type="ChEBI" id="CHEBI:37563"/>
        <dbReference type="ChEBI" id="CHEBI:74896"/>
        <dbReference type="ChEBI" id="CHEBI:83071"/>
        <dbReference type="EC" id="2.7.7.72"/>
    </reaction>
</comment>
<evidence type="ECO:0000259" key="12">
    <source>
        <dbReference type="Pfam" id="PF01743"/>
    </source>
</evidence>
<dbReference type="GO" id="GO:0000287">
    <property type="term" value="F:magnesium ion binding"/>
    <property type="evidence" value="ECO:0007669"/>
    <property type="project" value="UniProtKB-UniRule"/>
</dbReference>
<keyword evidence="6 11" id="KW-0547">Nucleotide-binding</keyword>
<proteinExistence type="inferred from homology"/>
<dbReference type="Pfam" id="PF01743">
    <property type="entry name" value="PolyA_pol"/>
    <property type="match status" value="1"/>
</dbReference>
<dbReference type="AlphaFoldDB" id="A0A0A3JD83"/>
<feature type="binding site" evidence="11">
    <location>
        <position position="157"/>
    </location>
    <ligand>
        <name>CTP</name>
        <dbReference type="ChEBI" id="CHEBI:37563"/>
    </ligand>
</feature>
<feature type="binding site" evidence="11">
    <location>
        <position position="27"/>
    </location>
    <ligand>
        <name>CTP</name>
        <dbReference type="ChEBI" id="CHEBI:37563"/>
    </ligand>
</feature>
<dbReference type="GO" id="GO:0042245">
    <property type="term" value="P:RNA repair"/>
    <property type="evidence" value="ECO:0007669"/>
    <property type="project" value="UniProtKB-KW"/>
</dbReference>
<feature type="binding site" evidence="11">
    <location>
        <position position="160"/>
    </location>
    <ligand>
        <name>ATP</name>
        <dbReference type="ChEBI" id="CHEBI:30616"/>
    </ligand>
</feature>
<accession>A0A0A3JD83</accession>
<dbReference type="GO" id="GO:0160016">
    <property type="term" value="F:CCACCA tRNA nucleotidyltransferase activity"/>
    <property type="evidence" value="ECO:0007669"/>
    <property type="project" value="RHEA"/>
</dbReference>
<evidence type="ECO:0000256" key="10">
    <source>
        <dbReference type="ARBA" id="ARBA00022884"/>
    </source>
</evidence>
<organism evidence="15 16">
    <name type="scientific">Lysinibacillus odysseyi 34hs-1 = NBRC 100172</name>
    <dbReference type="NCBI Taxonomy" id="1220589"/>
    <lineage>
        <taxon>Bacteria</taxon>
        <taxon>Bacillati</taxon>
        <taxon>Bacillota</taxon>
        <taxon>Bacilli</taxon>
        <taxon>Bacillales</taxon>
        <taxon>Bacillaceae</taxon>
        <taxon>Lysinibacillus</taxon>
    </lineage>
</organism>
<dbReference type="EC" id="2.7.7.72" evidence="11"/>
<dbReference type="Gene3D" id="3.30.460.10">
    <property type="entry name" value="Beta Polymerase, domain 2"/>
    <property type="match status" value="1"/>
</dbReference>
<evidence type="ECO:0000256" key="9">
    <source>
        <dbReference type="ARBA" id="ARBA00022842"/>
    </source>
</evidence>
<feature type="domain" description="CCA-adding enzyme C-terminal" evidence="14">
    <location>
        <begin position="246"/>
        <end position="382"/>
    </location>
</feature>
<evidence type="ECO:0000259" key="14">
    <source>
        <dbReference type="Pfam" id="PF13735"/>
    </source>
</evidence>
<feature type="binding site" evidence="11">
    <location>
        <position position="27"/>
    </location>
    <ligand>
        <name>ATP</name>
        <dbReference type="ChEBI" id="CHEBI:30616"/>
    </ligand>
</feature>
<keyword evidence="10 11" id="KW-0694">RNA-binding</keyword>
<reference evidence="15 16" key="1">
    <citation type="submission" date="2014-02" db="EMBL/GenBank/DDBJ databases">
        <title>Draft genome sequence of Lysinibacillus odysseyi NBRC 100172.</title>
        <authorList>
            <person name="Zhang F."/>
            <person name="Wang G."/>
            <person name="Zhang L."/>
        </authorList>
    </citation>
    <scope>NUCLEOTIDE SEQUENCE [LARGE SCALE GENOMIC DNA]</scope>
    <source>
        <strain evidence="15 16">NBRC 100172</strain>
    </source>
</reference>
<keyword evidence="5 11" id="KW-0479">Metal-binding</keyword>
<dbReference type="SUPFAM" id="SSF81301">
    <property type="entry name" value="Nucleotidyltransferase"/>
    <property type="match status" value="1"/>
</dbReference>
<dbReference type="OrthoDB" id="9805698at2"/>
<comment type="function">
    <text evidence="11">Catalyzes the addition and repair of the essential 3'-terminal CCA sequence in tRNAs without using a nucleic acid template. Adds these three nucleotides in the order of C, C, and A to the tRNA nucleotide-73, using CTP and ATP as substrates and producing inorganic pyrophosphate. tRNA 3'-terminal CCA addition is required both for tRNA processing and repair. Also involved in tRNA surveillance by mediating tandem CCA addition to generate a CCACCA at the 3' terminus of unstable tRNAs. While stable tRNAs receive only 3'-terminal CCA, unstable tRNAs are marked with CCACCA and rapidly degraded.</text>
</comment>
<dbReference type="GO" id="GO:0000049">
    <property type="term" value="F:tRNA binding"/>
    <property type="evidence" value="ECO:0007669"/>
    <property type="project" value="UniProtKB-UniRule"/>
</dbReference>
<evidence type="ECO:0000313" key="15">
    <source>
        <dbReference type="EMBL" id="KGR84992.1"/>
    </source>
</evidence>
<keyword evidence="16" id="KW-1185">Reference proteome</keyword>
<evidence type="ECO:0000256" key="1">
    <source>
        <dbReference type="ARBA" id="ARBA00001946"/>
    </source>
</evidence>
<evidence type="ECO:0000256" key="8">
    <source>
        <dbReference type="ARBA" id="ARBA00022840"/>
    </source>
</evidence>
<feature type="binding site" evidence="11">
    <location>
        <position position="30"/>
    </location>
    <ligand>
        <name>CTP</name>
        <dbReference type="ChEBI" id="CHEBI:37563"/>
    </ligand>
</feature>
<dbReference type="Pfam" id="PF12627">
    <property type="entry name" value="PolyA_pol_RNAbd"/>
    <property type="match status" value="1"/>
</dbReference>
<dbReference type="Proteomes" id="UP000030437">
    <property type="component" value="Unassembled WGS sequence"/>
</dbReference>
<dbReference type="CDD" id="cd05398">
    <property type="entry name" value="NT_ClassII-CCAase"/>
    <property type="match status" value="1"/>
</dbReference>
<feature type="binding site" evidence="11">
    <location>
        <position position="163"/>
    </location>
    <ligand>
        <name>ATP</name>
        <dbReference type="ChEBI" id="CHEBI:30616"/>
    </ligand>
</feature>